<dbReference type="PANTHER" id="PTHR43422:SF3">
    <property type="entry name" value="THIAMINE THIAZOLE SYNTHASE"/>
    <property type="match status" value="1"/>
</dbReference>
<feature type="compositionally biased region" description="Polar residues" evidence="1">
    <location>
        <begin position="459"/>
        <end position="469"/>
    </location>
</feature>
<comment type="caution">
    <text evidence="2">The sequence shown here is derived from an EMBL/GenBank/DDBJ whole genome shotgun (WGS) entry which is preliminary data.</text>
</comment>
<sequence>MPEFGETAVVLGGSIAGLMAARVLADFYTTVTVLERDVLPERPVPRRGVPHGPSPHIPQVRATKTMEELFPGLLNELVTMGARVWKDGDLSRIWMSFGGHEFLRSGSIPDPESVIKYYVNRPLLEWSIERRVRRIPNIEFLLDHDAVRLTSTLTRNRITGVVAAHRDSGVEKVLTANLVVDATGRGSRTPVFLDDLGYRRPREDELMVHAAYASILLHVPPGTLREYMAVGGAVPNRPIGFAMFAGENETYMLGVQMMAGGQPPADYDSLLARLSDVAPRHIVDAARRAEPLAPLRQHRFPANRWRRYDKLTSMPQGLIVIGDAMCSFNPVYGQGMSIAAVEAAILRTCLERGDRDLQRRYFRWAAKEIRTAWQAAVGADLTLPQIHGRRPLSMRITNAYLRRVLAAAETDPVVVQQFMRLIGMVDRPSRLLRPSMVLRVFVHRKRAVTNAPSPAGVDSPSQTASGSMD</sequence>
<dbReference type="RefSeq" id="WP_064949948.1">
    <property type="nucleotide sequence ID" value="NZ_LZJS01000007.1"/>
</dbReference>
<dbReference type="AlphaFoldDB" id="A0A1A2SRN1"/>
<gene>
    <name evidence="2" type="ORF">A5685_16990</name>
</gene>
<evidence type="ECO:0000256" key="1">
    <source>
        <dbReference type="SAM" id="MobiDB-lite"/>
    </source>
</evidence>
<accession>A0A1A2SRN1</accession>
<name>A0A1A2SRN1_9MYCO</name>
<evidence type="ECO:0000313" key="3">
    <source>
        <dbReference type="Proteomes" id="UP000093861"/>
    </source>
</evidence>
<dbReference type="SUPFAM" id="SSF51905">
    <property type="entry name" value="FAD/NAD(P)-binding domain"/>
    <property type="match status" value="1"/>
</dbReference>
<feature type="region of interest" description="Disordered" evidence="1">
    <location>
        <begin position="450"/>
        <end position="469"/>
    </location>
</feature>
<proteinExistence type="predicted"/>
<dbReference type="Proteomes" id="UP000093861">
    <property type="component" value="Unassembled WGS sequence"/>
</dbReference>
<organism evidence="2 3">
    <name type="scientific">Mycobacterium colombiense</name>
    <dbReference type="NCBI Taxonomy" id="339268"/>
    <lineage>
        <taxon>Bacteria</taxon>
        <taxon>Bacillati</taxon>
        <taxon>Actinomycetota</taxon>
        <taxon>Actinomycetes</taxon>
        <taxon>Mycobacteriales</taxon>
        <taxon>Mycobacteriaceae</taxon>
        <taxon>Mycobacterium</taxon>
        <taxon>Mycobacterium avium complex (MAC)</taxon>
    </lineage>
</organism>
<dbReference type="PANTHER" id="PTHR43422">
    <property type="entry name" value="THIAMINE THIAZOLE SYNTHASE"/>
    <property type="match status" value="1"/>
</dbReference>
<dbReference type="EMBL" id="LZJS01000007">
    <property type="protein sequence ID" value="OBH66776.1"/>
    <property type="molecule type" value="Genomic_DNA"/>
</dbReference>
<evidence type="ECO:0000313" key="2">
    <source>
        <dbReference type="EMBL" id="OBH66776.1"/>
    </source>
</evidence>
<dbReference type="Gene3D" id="3.50.50.60">
    <property type="entry name" value="FAD/NAD(P)-binding domain"/>
    <property type="match status" value="1"/>
</dbReference>
<reference evidence="2 3" key="1">
    <citation type="submission" date="2016-06" db="EMBL/GenBank/DDBJ databases">
        <authorList>
            <person name="Kjaerup R.B."/>
            <person name="Dalgaard T.S."/>
            <person name="Juul-Madsen H.R."/>
        </authorList>
    </citation>
    <scope>NUCLEOTIDE SEQUENCE [LARGE SCALE GENOMIC DNA]</scope>
    <source>
        <strain evidence="2 3">E2464</strain>
    </source>
</reference>
<protein>
    <submittedName>
        <fullName evidence="2">2-polyprenyl-6-methoxyphenol hydroxylase-like oxidoreductase</fullName>
    </submittedName>
</protein>
<dbReference type="InterPro" id="IPR036188">
    <property type="entry name" value="FAD/NAD-bd_sf"/>
</dbReference>